<dbReference type="AlphaFoldDB" id="V4LEF4"/>
<dbReference type="Gramene" id="ESQ42064">
    <property type="protein sequence ID" value="ESQ42064"/>
    <property type="gene ID" value="EUTSA_v10015316mg"/>
</dbReference>
<evidence type="ECO:0000256" key="9">
    <source>
        <dbReference type="ARBA" id="ARBA00022679"/>
    </source>
</evidence>
<dbReference type="Gene3D" id="1.10.510.10">
    <property type="entry name" value="Transferase(Phosphotransferase) domain 1"/>
    <property type="match status" value="1"/>
</dbReference>
<dbReference type="InterPro" id="IPR017441">
    <property type="entry name" value="Protein_kinase_ATP_BS"/>
</dbReference>
<dbReference type="OMA" id="SYFGNMT"/>
<dbReference type="SMART" id="SM00369">
    <property type="entry name" value="LRR_TYP"/>
    <property type="match status" value="9"/>
</dbReference>
<evidence type="ECO:0000313" key="24">
    <source>
        <dbReference type="EMBL" id="ESQ42064.1"/>
    </source>
</evidence>
<evidence type="ECO:0000256" key="19">
    <source>
        <dbReference type="ARBA" id="ARBA00023180"/>
    </source>
</evidence>
<dbReference type="FunFam" id="1.10.510.10:FF:000358">
    <property type="entry name" value="Putative leucine-rich repeat receptor-like serine/threonine-protein kinase"/>
    <property type="match status" value="1"/>
</dbReference>
<evidence type="ECO:0000256" key="8">
    <source>
        <dbReference type="ARBA" id="ARBA00022614"/>
    </source>
</evidence>
<dbReference type="GO" id="GO:0004674">
    <property type="term" value="F:protein serine/threonine kinase activity"/>
    <property type="evidence" value="ECO:0007669"/>
    <property type="project" value="UniProtKB-KW"/>
</dbReference>
<evidence type="ECO:0000256" key="4">
    <source>
        <dbReference type="ARBA" id="ARBA00012513"/>
    </source>
</evidence>
<dbReference type="InterPro" id="IPR001245">
    <property type="entry name" value="Ser-Thr/Tyr_kinase_cat_dom"/>
</dbReference>
<evidence type="ECO:0000256" key="2">
    <source>
        <dbReference type="ARBA" id="ARBA00008684"/>
    </source>
</evidence>
<evidence type="ECO:0000256" key="3">
    <source>
        <dbReference type="ARBA" id="ARBA00009592"/>
    </source>
</evidence>
<keyword evidence="16" id="KW-1133">Transmembrane helix</keyword>
<keyword evidence="15 22" id="KW-0067">ATP-binding</keyword>
<dbReference type="GO" id="GO:0005886">
    <property type="term" value="C:plasma membrane"/>
    <property type="evidence" value="ECO:0007669"/>
    <property type="project" value="UniProtKB-SubCell"/>
</dbReference>
<dbReference type="PANTHER" id="PTHR27000">
    <property type="entry name" value="LEUCINE-RICH REPEAT RECEPTOR-LIKE PROTEIN KINASE FAMILY PROTEIN-RELATED"/>
    <property type="match status" value="1"/>
</dbReference>
<evidence type="ECO:0000256" key="22">
    <source>
        <dbReference type="PROSITE-ProRule" id="PRU10141"/>
    </source>
</evidence>
<dbReference type="KEGG" id="eus:EUTSA_v10015316mg"/>
<name>V4LEF4_EUTSA</name>
<dbReference type="Pfam" id="PF23598">
    <property type="entry name" value="LRR_14"/>
    <property type="match status" value="1"/>
</dbReference>
<dbReference type="FunFam" id="3.30.200.20:FF:000432">
    <property type="entry name" value="LRR receptor-like serine/threonine-protein kinase EFR"/>
    <property type="match status" value="1"/>
</dbReference>
<accession>V4LEF4</accession>
<evidence type="ECO:0000256" key="20">
    <source>
        <dbReference type="ARBA" id="ARBA00047899"/>
    </source>
</evidence>
<keyword evidence="9" id="KW-0808">Transferase</keyword>
<dbReference type="InterPro" id="IPR008271">
    <property type="entry name" value="Ser/Thr_kinase_AS"/>
</dbReference>
<evidence type="ECO:0000256" key="16">
    <source>
        <dbReference type="ARBA" id="ARBA00022989"/>
    </source>
</evidence>
<dbReference type="InterPro" id="IPR011009">
    <property type="entry name" value="Kinase-like_dom_sf"/>
</dbReference>
<feature type="domain" description="Protein kinase" evidence="23">
    <location>
        <begin position="735"/>
        <end position="1026"/>
    </location>
</feature>
<evidence type="ECO:0000256" key="1">
    <source>
        <dbReference type="ARBA" id="ARBA00004251"/>
    </source>
</evidence>
<keyword evidence="5" id="KW-1003">Cell membrane</keyword>
<dbReference type="eggNOG" id="ENOG502QPYS">
    <property type="taxonomic scope" value="Eukaryota"/>
</dbReference>
<dbReference type="PROSITE" id="PS50011">
    <property type="entry name" value="PROTEIN_KINASE_DOM"/>
    <property type="match status" value="1"/>
</dbReference>
<comment type="similarity">
    <text evidence="2">Belongs to the protein kinase superfamily. Ser/Thr protein kinase family.</text>
</comment>
<dbReference type="InterPro" id="IPR000719">
    <property type="entry name" value="Prot_kinase_dom"/>
</dbReference>
<keyword evidence="6" id="KW-0723">Serine/threonine-protein kinase</keyword>
<dbReference type="PROSITE" id="PS00107">
    <property type="entry name" value="PROTEIN_KINASE_ATP"/>
    <property type="match status" value="1"/>
</dbReference>
<comment type="catalytic activity">
    <reaction evidence="20">
        <text>L-threonyl-[protein] + ATP = O-phospho-L-threonyl-[protein] + ADP + H(+)</text>
        <dbReference type="Rhea" id="RHEA:46608"/>
        <dbReference type="Rhea" id="RHEA-COMP:11060"/>
        <dbReference type="Rhea" id="RHEA-COMP:11605"/>
        <dbReference type="ChEBI" id="CHEBI:15378"/>
        <dbReference type="ChEBI" id="CHEBI:30013"/>
        <dbReference type="ChEBI" id="CHEBI:30616"/>
        <dbReference type="ChEBI" id="CHEBI:61977"/>
        <dbReference type="ChEBI" id="CHEBI:456216"/>
        <dbReference type="EC" id="2.7.11.1"/>
    </reaction>
</comment>
<dbReference type="Proteomes" id="UP000030689">
    <property type="component" value="Unassembled WGS sequence"/>
</dbReference>
<gene>
    <name evidence="24" type="ORF">EUTSA_v10015316mg</name>
</gene>
<dbReference type="EMBL" id="KI517464">
    <property type="protein sequence ID" value="ESQ42064.1"/>
    <property type="molecule type" value="Genomic_DNA"/>
</dbReference>
<keyword evidence="25" id="KW-1185">Reference proteome</keyword>
<dbReference type="InterPro" id="IPR003591">
    <property type="entry name" value="Leu-rich_rpt_typical-subtyp"/>
</dbReference>
<dbReference type="Pfam" id="PF07714">
    <property type="entry name" value="PK_Tyr_Ser-Thr"/>
    <property type="match status" value="1"/>
</dbReference>
<keyword evidence="8" id="KW-0433">Leucine-rich repeat</keyword>
<evidence type="ECO:0000313" key="25">
    <source>
        <dbReference type="Proteomes" id="UP000030689"/>
    </source>
</evidence>
<dbReference type="SUPFAM" id="SSF52058">
    <property type="entry name" value="L domain-like"/>
    <property type="match status" value="2"/>
</dbReference>
<dbReference type="InterPro" id="IPR001611">
    <property type="entry name" value="Leu-rich_rpt"/>
</dbReference>
<dbReference type="Gene3D" id="3.80.10.10">
    <property type="entry name" value="Ribonuclease Inhibitor"/>
    <property type="match status" value="3"/>
</dbReference>
<evidence type="ECO:0000256" key="13">
    <source>
        <dbReference type="ARBA" id="ARBA00022741"/>
    </source>
</evidence>
<dbReference type="FunFam" id="3.80.10.10:FF:000275">
    <property type="entry name" value="Leucine-rich repeat receptor-like protein kinase"/>
    <property type="match status" value="1"/>
</dbReference>
<organism evidence="24 25">
    <name type="scientific">Eutrema salsugineum</name>
    <name type="common">Saltwater cress</name>
    <name type="synonym">Sisymbrium salsugineum</name>
    <dbReference type="NCBI Taxonomy" id="72664"/>
    <lineage>
        <taxon>Eukaryota</taxon>
        <taxon>Viridiplantae</taxon>
        <taxon>Streptophyta</taxon>
        <taxon>Embryophyta</taxon>
        <taxon>Tracheophyta</taxon>
        <taxon>Spermatophyta</taxon>
        <taxon>Magnoliopsida</taxon>
        <taxon>eudicotyledons</taxon>
        <taxon>Gunneridae</taxon>
        <taxon>Pentapetalae</taxon>
        <taxon>rosids</taxon>
        <taxon>malvids</taxon>
        <taxon>Brassicales</taxon>
        <taxon>Brassicaceae</taxon>
        <taxon>Eutremeae</taxon>
        <taxon>Eutrema</taxon>
    </lineage>
</organism>
<dbReference type="Pfam" id="PF00560">
    <property type="entry name" value="LRR_1"/>
    <property type="match status" value="6"/>
</dbReference>
<protein>
    <recommendedName>
        <fullName evidence="4">non-specific serine/threonine protein kinase</fullName>
        <ecNumber evidence="4">2.7.11.1</ecNumber>
    </recommendedName>
</protein>
<dbReference type="STRING" id="72664.V4LEF4"/>
<evidence type="ECO:0000256" key="18">
    <source>
        <dbReference type="ARBA" id="ARBA00023170"/>
    </source>
</evidence>
<keyword evidence="17" id="KW-0472">Membrane</keyword>
<dbReference type="PANTHER" id="PTHR27000:SF777">
    <property type="entry name" value="PROTEIN KINASE DOMAIN-CONTAINING PROTEIN"/>
    <property type="match status" value="1"/>
</dbReference>
<dbReference type="SUPFAM" id="SSF56112">
    <property type="entry name" value="Protein kinase-like (PK-like)"/>
    <property type="match status" value="1"/>
</dbReference>
<dbReference type="InterPro" id="IPR013210">
    <property type="entry name" value="LRR_N_plant-typ"/>
</dbReference>
<keyword evidence="14" id="KW-0418">Kinase</keyword>
<evidence type="ECO:0000256" key="12">
    <source>
        <dbReference type="ARBA" id="ARBA00022737"/>
    </source>
</evidence>
<dbReference type="Pfam" id="PF08263">
    <property type="entry name" value="LRRNT_2"/>
    <property type="match status" value="1"/>
</dbReference>
<dbReference type="FunFam" id="3.80.10.10:FF:000288">
    <property type="entry name" value="LRR receptor-like serine/threonine-protein kinase EFR"/>
    <property type="match status" value="1"/>
</dbReference>
<dbReference type="GO" id="GO:0005524">
    <property type="term" value="F:ATP binding"/>
    <property type="evidence" value="ECO:0007669"/>
    <property type="project" value="UniProtKB-UniRule"/>
</dbReference>
<comment type="subcellular location">
    <subcellularLocation>
        <location evidence="1">Cell membrane</location>
        <topology evidence="1">Single-pass type I membrane protein</topology>
    </subcellularLocation>
</comment>
<keyword evidence="12" id="KW-0677">Repeat</keyword>
<keyword evidence="10" id="KW-0812">Transmembrane</keyword>
<proteinExistence type="inferred from homology"/>
<dbReference type="SMART" id="SM00220">
    <property type="entry name" value="S_TKc"/>
    <property type="match status" value="1"/>
</dbReference>
<dbReference type="InterPro" id="IPR055414">
    <property type="entry name" value="LRR_R13L4/SHOC2-like"/>
</dbReference>
<evidence type="ECO:0000256" key="10">
    <source>
        <dbReference type="ARBA" id="ARBA00022692"/>
    </source>
</evidence>
<dbReference type="PROSITE" id="PS00108">
    <property type="entry name" value="PROTEIN_KINASE_ST"/>
    <property type="match status" value="1"/>
</dbReference>
<evidence type="ECO:0000256" key="21">
    <source>
        <dbReference type="ARBA" id="ARBA00048679"/>
    </source>
</evidence>
<evidence type="ECO:0000256" key="6">
    <source>
        <dbReference type="ARBA" id="ARBA00022527"/>
    </source>
</evidence>
<comment type="similarity">
    <text evidence="3">Belongs to the RLP family.</text>
</comment>
<dbReference type="SUPFAM" id="SSF52047">
    <property type="entry name" value="RNI-like"/>
    <property type="match status" value="1"/>
</dbReference>
<feature type="binding site" evidence="22">
    <location>
        <position position="764"/>
    </location>
    <ligand>
        <name>ATP</name>
        <dbReference type="ChEBI" id="CHEBI:30616"/>
    </ligand>
</feature>
<evidence type="ECO:0000256" key="17">
    <source>
        <dbReference type="ARBA" id="ARBA00023136"/>
    </source>
</evidence>
<sequence length="1048" mass="115786">MAQTQMIRRKIQSKLISLKSMTLPKLANAFTEIFTTTHQFIKAVAVSMRRSRKLKIDDCQISIQVSKDFNENDKEVVMANTLPLLSLNTFSNETDKKALLEFKSQVAENKREVLASWNNSSPVCNWIGVTCGHKQERVISLDLGGFKLAGVISPSIGNLSFLRLLNLADNSFGSTIPQEVGMLFRLQYLNMSFNLLEGRIPSSLSNCSRLSTLDLSSNHLGHNVPSELGSLSKLVILYLNINNLTGRFPASFGNLTSLQELDFAYNHMKGEIPDDVARLTQMVFFQISQNSFSGVFPPALHNISSLESLSLAGNSFSGELRADFGDLLPNLRTLLLGDNHFTGAVPITIANISSLGRFDISSNNLTGRIPLNFGKLRNLWWLGIGSNSLGTNSFSDLEFIGSLANCTQLEFLDAGYNKLRGELPASIANLSTKLTSLSLGGNLISGTIPRDIGNLISLQKLSLETNMLTGELPVSFGKLLEMRMLDLYSNAISGEVPSYFGNMTELQKIHLNSNSFQGRIPQSLGRCRNLLDLWIDANRLNGTIPREILQIPSLAYLDLSSNFLTGPFPEQVGELELLVGLGVSNNKLSGHIPQTLGNCLSLEFLYLQGNSFEGAIPDISRLVSLKNVDFSNNNLSGPIPRYLAKFPLLQKLNLSMNNFEGMVPKTGVFRNATSVSVFGNKNLCGGITEMQLKSCILLASPRPRKPLYSLTFLIRNSGFSVLISYKELYNATNGFSSSNLIGSGNFGNVYKGLLGRDDKLVAVKVLNLLKHGATKSFMAECETFKGIRHRNLVKLITLCSSLDSKGNEFRALVYEFMPKGSLDMWLHPEDLERANEHSRSLTVLEKLNIAIDVASALEYLHVHCHDPVAHCDLKPSNVLLDDDLTAHVSDFGLARLLYKFDRESFLNHFSSAGVRGTIGYAAPEYGLGGQPSIQGDVYSFGILLLEMFTGKKPTDGSFAGDYNLHSYTKLIFSRDDEKDGGGSNAIDEWLRLVLQVGIRCSEEYPRDRVRMAEAVRELISIRSKFFSFKKTITELSPRDAVKTSPQEW</sequence>
<evidence type="ECO:0000256" key="7">
    <source>
        <dbReference type="ARBA" id="ARBA00022553"/>
    </source>
</evidence>
<keyword evidence="13 22" id="KW-0547">Nucleotide-binding</keyword>
<dbReference type="Gene3D" id="3.30.200.20">
    <property type="entry name" value="Phosphorylase Kinase, domain 1"/>
    <property type="match status" value="1"/>
</dbReference>
<evidence type="ECO:0000256" key="15">
    <source>
        <dbReference type="ARBA" id="ARBA00022840"/>
    </source>
</evidence>
<dbReference type="InterPro" id="IPR032675">
    <property type="entry name" value="LRR_dom_sf"/>
</dbReference>
<feature type="non-terminal residue" evidence="24">
    <location>
        <position position="1048"/>
    </location>
</feature>
<evidence type="ECO:0000259" key="23">
    <source>
        <dbReference type="PROSITE" id="PS50011"/>
    </source>
</evidence>
<keyword evidence="18" id="KW-0675">Receptor</keyword>
<reference evidence="24 25" key="1">
    <citation type="journal article" date="2013" name="Front. Plant Sci.">
        <title>The Reference Genome of the Halophytic Plant Eutrema salsugineum.</title>
        <authorList>
            <person name="Yang R."/>
            <person name="Jarvis D.E."/>
            <person name="Chen H."/>
            <person name="Beilstein M.A."/>
            <person name="Grimwood J."/>
            <person name="Jenkins J."/>
            <person name="Shu S."/>
            <person name="Prochnik S."/>
            <person name="Xin M."/>
            <person name="Ma C."/>
            <person name="Schmutz J."/>
            <person name="Wing R.A."/>
            <person name="Mitchell-Olds T."/>
            <person name="Schumaker K.S."/>
            <person name="Wang X."/>
        </authorList>
    </citation>
    <scope>NUCLEOTIDE SEQUENCE [LARGE SCALE GENOMIC DNA]</scope>
</reference>
<evidence type="ECO:0000256" key="11">
    <source>
        <dbReference type="ARBA" id="ARBA00022729"/>
    </source>
</evidence>
<comment type="catalytic activity">
    <reaction evidence="21">
        <text>L-seryl-[protein] + ATP = O-phospho-L-seryl-[protein] + ADP + H(+)</text>
        <dbReference type="Rhea" id="RHEA:17989"/>
        <dbReference type="Rhea" id="RHEA-COMP:9863"/>
        <dbReference type="Rhea" id="RHEA-COMP:11604"/>
        <dbReference type="ChEBI" id="CHEBI:15378"/>
        <dbReference type="ChEBI" id="CHEBI:29999"/>
        <dbReference type="ChEBI" id="CHEBI:30616"/>
        <dbReference type="ChEBI" id="CHEBI:83421"/>
        <dbReference type="ChEBI" id="CHEBI:456216"/>
        <dbReference type="EC" id="2.7.11.1"/>
    </reaction>
</comment>
<keyword evidence="19" id="KW-0325">Glycoprotein</keyword>
<evidence type="ECO:0000256" key="5">
    <source>
        <dbReference type="ARBA" id="ARBA00022475"/>
    </source>
</evidence>
<keyword evidence="11" id="KW-0732">Signal</keyword>
<keyword evidence="7" id="KW-0597">Phosphoprotein</keyword>
<dbReference type="FunFam" id="3.80.10.10:FF:002659">
    <property type="entry name" value="Probable LRR receptor-like serine/threonine-protein kinase At3g47570"/>
    <property type="match status" value="1"/>
</dbReference>
<dbReference type="EC" id="2.7.11.1" evidence="4"/>
<evidence type="ECO:0000256" key="14">
    <source>
        <dbReference type="ARBA" id="ARBA00022777"/>
    </source>
</evidence>